<dbReference type="EMBL" id="JAGTXB010000014">
    <property type="protein sequence ID" value="MBS0030418.1"/>
    <property type="molecule type" value="Genomic_DNA"/>
</dbReference>
<feature type="transmembrane region" description="Helical" evidence="10">
    <location>
        <begin position="162"/>
        <end position="178"/>
    </location>
</feature>
<comment type="similarity">
    <text evidence="3">Belongs to the nicotinamide ribonucleoside (NR) uptake permease (TC 4.B.1) family.</text>
</comment>
<feature type="transmembrane region" description="Helical" evidence="10">
    <location>
        <begin position="96"/>
        <end position="115"/>
    </location>
</feature>
<evidence type="ECO:0000256" key="10">
    <source>
        <dbReference type="SAM" id="Phobius"/>
    </source>
</evidence>
<keyword evidence="9 10" id="KW-0472">Membrane</keyword>
<accession>A0ABS5J5U1</accession>
<dbReference type="PANTHER" id="PTHR36122:SF2">
    <property type="entry name" value="NICOTINAMIDE RIBOSIDE TRANSPORTER PNUC"/>
    <property type="match status" value="1"/>
</dbReference>
<feature type="transmembrane region" description="Helical" evidence="10">
    <location>
        <begin position="135"/>
        <end position="155"/>
    </location>
</feature>
<comment type="subcellular location">
    <subcellularLocation>
        <location evidence="2">Cell membrane</location>
        <topology evidence="2">Multi-pass membrane protein</topology>
    </subcellularLocation>
</comment>
<evidence type="ECO:0000256" key="2">
    <source>
        <dbReference type="ARBA" id="ARBA00004651"/>
    </source>
</evidence>
<dbReference type="NCBIfam" id="TIGR01528">
    <property type="entry name" value="NMN_trans_PnuC"/>
    <property type="match status" value="1"/>
</dbReference>
<evidence type="ECO:0000313" key="12">
    <source>
        <dbReference type="Proteomes" id="UP000676386"/>
    </source>
</evidence>
<comment type="caution">
    <text evidence="11">The sequence shown here is derived from an EMBL/GenBank/DDBJ whole genome shotgun (WGS) entry which is preliminary data.</text>
</comment>
<feature type="transmembrane region" description="Helical" evidence="10">
    <location>
        <begin position="67"/>
        <end position="84"/>
    </location>
</feature>
<dbReference type="Proteomes" id="UP000676386">
    <property type="component" value="Unassembled WGS sequence"/>
</dbReference>
<feature type="transmembrane region" description="Helical" evidence="10">
    <location>
        <begin position="42"/>
        <end position="61"/>
    </location>
</feature>
<evidence type="ECO:0000256" key="4">
    <source>
        <dbReference type="ARBA" id="ARBA00017522"/>
    </source>
</evidence>
<evidence type="ECO:0000256" key="7">
    <source>
        <dbReference type="ARBA" id="ARBA00022692"/>
    </source>
</evidence>
<keyword evidence="5" id="KW-0813">Transport</keyword>
<organism evidence="11 12">
    <name type="scientific">Chitinophaga hostae</name>
    <dbReference type="NCBI Taxonomy" id="2831022"/>
    <lineage>
        <taxon>Bacteria</taxon>
        <taxon>Pseudomonadati</taxon>
        <taxon>Bacteroidota</taxon>
        <taxon>Chitinophagia</taxon>
        <taxon>Chitinophagales</taxon>
        <taxon>Chitinophagaceae</taxon>
        <taxon>Chitinophaga</taxon>
    </lineage>
</organism>
<name>A0ABS5J5U1_9BACT</name>
<dbReference type="Pfam" id="PF04973">
    <property type="entry name" value="NMN_transporter"/>
    <property type="match status" value="1"/>
</dbReference>
<comment type="function">
    <text evidence="1">Required for nicotinamide riboside transport across the inner membrane.</text>
</comment>
<keyword evidence="6" id="KW-1003">Cell membrane</keyword>
<sequence length="209" mass="24044">MDFFSINHVAFRVLDYPISYIELIGTLFGLISVYYASRANVLTWPTGIINEIALFVLFFQVQLYADMLLQVFFLIVTIFGWYNWKMKTTELPVSRLSNGAVAVYGIILIAGTVLMGMMISRVHHWLPAYFPLPAAYPYVDSFVMTASILATLLLAKKQVDTWILWITLDVVSIVLYLIKGIYFLSLEYVIFLGLAYSGFIQWRKKLQYD</sequence>
<evidence type="ECO:0000256" key="9">
    <source>
        <dbReference type="ARBA" id="ARBA00023136"/>
    </source>
</evidence>
<evidence type="ECO:0000256" key="1">
    <source>
        <dbReference type="ARBA" id="ARBA00002672"/>
    </source>
</evidence>
<keyword evidence="7 10" id="KW-0812">Transmembrane</keyword>
<keyword evidence="8 10" id="KW-1133">Transmembrane helix</keyword>
<evidence type="ECO:0000256" key="5">
    <source>
        <dbReference type="ARBA" id="ARBA00022448"/>
    </source>
</evidence>
<gene>
    <name evidence="11" type="primary">pnuC</name>
    <name evidence="11" type="ORF">KE626_24035</name>
</gene>
<protein>
    <recommendedName>
        <fullName evidence="4">Nicotinamide riboside transporter PnuC</fullName>
    </recommendedName>
</protein>
<dbReference type="PANTHER" id="PTHR36122">
    <property type="entry name" value="NICOTINAMIDE RIBOSIDE TRANSPORTER PNUC"/>
    <property type="match status" value="1"/>
</dbReference>
<reference evidence="11 12" key="1">
    <citation type="submission" date="2021-04" db="EMBL/GenBank/DDBJ databases">
        <title>Chitinophaga sp. nov., isolated from the rhizosphere soil.</title>
        <authorList>
            <person name="He S."/>
        </authorList>
    </citation>
    <scope>NUCLEOTIDE SEQUENCE [LARGE SCALE GENOMIC DNA]</scope>
    <source>
        <strain evidence="11 12">2R12</strain>
    </source>
</reference>
<dbReference type="RefSeq" id="WP_211975558.1">
    <property type="nucleotide sequence ID" value="NZ_CBFHAM010000008.1"/>
</dbReference>
<feature type="transmembrane region" description="Helical" evidence="10">
    <location>
        <begin position="16"/>
        <end position="35"/>
    </location>
</feature>
<dbReference type="InterPro" id="IPR006419">
    <property type="entry name" value="NMN_transpt_PnuC"/>
</dbReference>
<evidence type="ECO:0000256" key="6">
    <source>
        <dbReference type="ARBA" id="ARBA00022475"/>
    </source>
</evidence>
<evidence type="ECO:0000313" key="11">
    <source>
        <dbReference type="EMBL" id="MBS0030418.1"/>
    </source>
</evidence>
<keyword evidence="12" id="KW-1185">Reference proteome</keyword>
<evidence type="ECO:0000256" key="3">
    <source>
        <dbReference type="ARBA" id="ARBA00006669"/>
    </source>
</evidence>
<proteinExistence type="inferred from homology"/>
<evidence type="ECO:0000256" key="8">
    <source>
        <dbReference type="ARBA" id="ARBA00022989"/>
    </source>
</evidence>